<dbReference type="AlphaFoldDB" id="A0A1G9TGP6"/>
<evidence type="ECO:0000256" key="1">
    <source>
        <dbReference type="SAM" id="SignalP"/>
    </source>
</evidence>
<dbReference type="Pfam" id="PF12697">
    <property type="entry name" value="Abhydrolase_6"/>
    <property type="match status" value="1"/>
</dbReference>
<gene>
    <name evidence="3" type="ORF">SAMN05421823_11414</name>
</gene>
<evidence type="ECO:0000259" key="2">
    <source>
        <dbReference type="Pfam" id="PF12697"/>
    </source>
</evidence>
<dbReference type="Gene3D" id="3.40.50.1820">
    <property type="entry name" value="alpha/beta hydrolase"/>
    <property type="match status" value="1"/>
</dbReference>
<keyword evidence="4" id="KW-1185">Reference proteome</keyword>
<organism evidence="3 4">
    <name type="scientific">Catalinimonas alkaloidigena</name>
    <dbReference type="NCBI Taxonomy" id="1075417"/>
    <lineage>
        <taxon>Bacteria</taxon>
        <taxon>Pseudomonadati</taxon>
        <taxon>Bacteroidota</taxon>
        <taxon>Cytophagia</taxon>
        <taxon>Cytophagales</taxon>
        <taxon>Catalimonadaceae</taxon>
        <taxon>Catalinimonas</taxon>
    </lineage>
</organism>
<dbReference type="InterPro" id="IPR052897">
    <property type="entry name" value="Sec-Metab_Biosynth_Hydrolase"/>
</dbReference>
<dbReference type="InterPro" id="IPR000073">
    <property type="entry name" value="AB_hydrolase_1"/>
</dbReference>
<dbReference type="InterPro" id="IPR029058">
    <property type="entry name" value="AB_hydrolase_fold"/>
</dbReference>
<feature type="domain" description="AB hydrolase-1" evidence="2">
    <location>
        <begin position="34"/>
        <end position="259"/>
    </location>
</feature>
<dbReference type="PANTHER" id="PTHR37017">
    <property type="entry name" value="AB HYDROLASE-1 DOMAIN-CONTAINING PROTEIN-RELATED"/>
    <property type="match status" value="1"/>
</dbReference>
<dbReference type="RefSeq" id="WP_089687792.1">
    <property type="nucleotide sequence ID" value="NZ_FNFO01000014.1"/>
</dbReference>
<feature type="signal peptide" evidence="1">
    <location>
        <begin position="1"/>
        <end position="22"/>
    </location>
</feature>
<name>A0A1G9TGP6_9BACT</name>
<protein>
    <submittedName>
        <fullName evidence="3">Pimeloyl-ACP methyl ester carboxylesterase</fullName>
    </submittedName>
</protein>
<dbReference type="Proteomes" id="UP000198510">
    <property type="component" value="Unassembled WGS sequence"/>
</dbReference>
<feature type="chain" id="PRO_5011444278" evidence="1">
    <location>
        <begin position="23"/>
        <end position="271"/>
    </location>
</feature>
<dbReference type="SUPFAM" id="SSF53474">
    <property type="entry name" value="alpha/beta-Hydrolases"/>
    <property type="match status" value="1"/>
</dbReference>
<dbReference type="PROSITE" id="PS51257">
    <property type="entry name" value="PROKAR_LIPOPROTEIN"/>
    <property type="match status" value="1"/>
</dbReference>
<dbReference type="PANTHER" id="PTHR37017:SF11">
    <property type="entry name" value="ESTERASE_LIPASE_THIOESTERASE DOMAIN-CONTAINING PROTEIN"/>
    <property type="match status" value="1"/>
</dbReference>
<proteinExistence type="predicted"/>
<evidence type="ECO:0000313" key="3">
    <source>
        <dbReference type="EMBL" id="SDM46887.1"/>
    </source>
</evidence>
<evidence type="ECO:0000313" key="4">
    <source>
        <dbReference type="Proteomes" id="UP000198510"/>
    </source>
</evidence>
<dbReference type="EMBL" id="FNFO01000014">
    <property type="protein sequence ID" value="SDM46887.1"/>
    <property type="molecule type" value="Genomic_DNA"/>
</dbReference>
<sequence>MKNRYVSGLSTALLLCALTACDPPCESPHPPDTFVLVHGAWQAPYAWQFVEAQLNELGQKVVVVQLPAHGDDPTPPAETSMELYKKTVVSAIKKIPGKVILVGHSMGGAVVTAVAEQIPHKIDKLVYVGAFVPGNGQTLFELAAYNTESLLGPALEPSEDFLTFGIKSDQIVPIFIQDGSPALQQLVLDQYQPEPAPPFDDPIAVTDRNWGKVDKYFIHTLQDNNLGPDFQEMMFTAAGITRIYPIESGHCPFLSRPTETTTILLNISKLN</sequence>
<reference evidence="3 4" key="1">
    <citation type="submission" date="2016-10" db="EMBL/GenBank/DDBJ databases">
        <authorList>
            <person name="de Groot N.N."/>
        </authorList>
    </citation>
    <scope>NUCLEOTIDE SEQUENCE [LARGE SCALE GENOMIC DNA]</scope>
    <source>
        <strain evidence="3 4">DSM 25186</strain>
    </source>
</reference>
<dbReference type="OrthoDB" id="9112061at2"/>
<accession>A0A1G9TGP6</accession>
<keyword evidence="1" id="KW-0732">Signal</keyword>
<dbReference type="STRING" id="1075417.SAMN05421823_11414"/>